<proteinExistence type="predicted"/>
<reference evidence="2 4" key="2">
    <citation type="submission" date="2018-10" db="EMBL/GenBank/DDBJ databases">
        <title>Bradyrhizobium sp. nov., effective nodules isolated from peanut in China.</title>
        <authorList>
            <person name="Li Y."/>
        </authorList>
    </citation>
    <scope>NUCLEOTIDE SEQUENCE [LARGE SCALE GENOMIC DNA]</scope>
    <source>
        <strain evidence="2 4">CCBAU 53426</strain>
    </source>
</reference>
<reference evidence="1 3" key="1">
    <citation type="submission" date="2018-06" db="EMBL/GenBank/DDBJ databases">
        <title>Comparative genomics of rhizobia nodulating Arachis hypogaea in China.</title>
        <authorList>
            <person name="Li Y."/>
        </authorList>
    </citation>
    <scope>NUCLEOTIDE SEQUENCE [LARGE SCALE GENOMIC DNA]</scope>
    <source>
        <strain evidence="1 3">CCBAU 51670</strain>
        <plasmid evidence="1 3">unnamed1</plasmid>
    </source>
</reference>
<dbReference type="KEGG" id="bgz:XH91_37315"/>
<dbReference type="Proteomes" id="UP000290401">
    <property type="component" value="Unassembled WGS sequence"/>
</dbReference>
<evidence type="ECO:0000313" key="4">
    <source>
        <dbReference type="Proteomes" id="UP000290401"/>
    </source>
</evidence>
<gene>
    <name evidence="2" type="ORF">EAS56_04075</name>
    <name evidence="1" type="ORF">XH91_37315</name>
</gene>
<dbReference type="EMBL" id="RDQZ01000002">
    <property type="protein sequence ID" value="RXH17087.1"/>
    <property type="molecule type" value="Genomic_DNA"/>
</dbReference>
<sequence>MSKRLAVERLFAIGPPEMFAGDPVSPASLLAILFPSAQNPIRSLLDAGAAGIDLSVSIVLEIDTMIPLKDLVRQRLAPASSRSARSDMSS</sequence>
<keyword evidence="4" id="KW-1185">Reference proteome</keyword>
<dbReference type="Proteomes" id="UP000288972">
    <property type="component" value="Plasmid unnamed1"/>
</dbReference>
<evidence type="ECO:0000313" key="3">
    <source>
        <dbReference type="Proteomes" id="UP000288972"/>
    </source>
</evidence>
<dbReference type="AlphaFoldDB" id="A0AAE5X980"/>
<evidence type="ECO:0000313" key="1">
    <source>
        <dbReference type="EMBL" id="QAU50943.1"/>
    </source>
</evidence>
<organism evidence="1 3">
    <name type="scientific">Bradyrhizobium guangzhouense</name>
    <dbReference type="NCBI Taxonomy" id="1325095"/>
    <lineage>
        <taxon>Bacteria</taxon>
        <taxon>Pseudomonadati</taxon>
        <taxon>Pseudomonadota</taxon>
        <taxon>Alphaproteobacteria</taxon>
        <taxon>Hyphomicrobiales</taxon>
        <taxon>Nitrobacteraceae</taxon>
        <taxon>Bradyrhizobium</taxon>
    </lineage>
</organism>
<evidence type="ECO:0000313" key="2">
    <source>
        <dbReference type="EMBL" id="RXH17087.1"/>
    </source>
</evidence>
<name>A0AAE5X980_9BRAD</name>
<accession>A0AAE5X980</accession>
<geneLocation type="plasmid" evidence="1 3">
    <name>unnamed1</name>
</geneLocation>
<dbReference type="EMBL" id="CP030054">
    <property type="protein sequence ID" value="QAU50943.1"/>
    <property type="molecule type" value="Genomic_DNA"/>
</dbReference>
<keyword evidence="1" id="KW-0614">Plasmid</keyword>
<protein>
    <submittedName>
        <fullName evidence="1">Uncharacterized protein</fullName>
    </submittedName>
</protein>